<feature type="chain" id="PRO_5045427107" evidence="2">
    <location>
        <begin position="29"/>
        <end position="199"/>
    </location>
</feature>
<evidence type="ECO:0000313" key="5">
    <source>
        <dbReference type="Proteomes" id="UP001181355"/>
    </source>
</evidence>
<reference evidence="4" key="1">
    <citation type="submission" date="2023-09" db="EMBL/GenBank/DDBJ databases">
        <title>Undibacterium sp. 20NA77.5 isolated from freshwater.</title>
        <authorList>
            <person name="Le V."/>
            <person name="Ko S.-R."/>
            <person name="Ahn C.-Y."/>
            <person name="Oh H.-M."/>
        </authorList>
    </citation>
    <scope>NUCLEOTIDE SEQUENCE</scope>
    <source>
        <strain evidence="4">20NA77.5</strain>
    </source>
</reference>
<evidence type="ECO:0000259" key="3">
    <source>
        <dbReference type="Pfam" id="PF13511"/>
    </source>
</evidence>
<feature type="domain" description="DUF4124" evidence="3">
    <location>
        <begin position="27"/>
        <end position="68"/>
    </location>
</feature>
<gene>
    <name evidence="4" type="ORF">RF679_18565</name>
</gene>
<organism evidence="4 5">
    <name type="scientific">Undibacterium cyanobacteriorum</name>
    <dbReference type="NCBI Taxonomy" id="3073561"/>
    <lineage>
        <taxon>Bacteria</taxon>
        <taxon>Pseudomonadati</taxon>
        <taxon>Pseudomonadota</taxon>
        <taxon>Betaproteobacteria</taxon>
        <taxon>Burkholderiales</taxon>
        <taxon>Oxalobacteraceae</taxon>
        <taxon>Undibacterium</taxon>
    </lineage>
</organism>
<evidence type="ECO:0000313" key="4">
    <source>
        <dbReference type="EMBL" id="WMW80620.1"/>
    </source>
</evidence>
<dbReference type="EMBL" id="CP133720">
    <property type="protein sequence ID" value="WMW80620.1"/>
    <property type="molecule type" value="Genomic_DNA"/>
</dbReference>
<keyword evidence="2" id="KW-0732">Signal</keyword>
<dbReference type="InterPro" id="IPR025392">
    <property type="entry name" value="DUF4124"/>
</dbReference>
<feature type="signal peptide" evidence="2">
    <location>
        <begin position="1"/>
        <end position="28"/>
    </location>
</feature>
<protein>
    <submittedName>
        <fullName evidence="4">DUF4124 domain-containing protein</fullName>
    </submittedName>
</protein>
<feature type="compositionally biased region" description="Pro residues" evidence="1">
    <location>
        <begin position="108"/>
        <end position="119"/>
    </location>
</feature>
<dbReference type="RefSeq" id="WP_309482112.1">
    <property type="nucleotide sequence ID" value="NZ_CP133720.1"/>
</dbReference>
<keyword evidence="5" id="KW-1185">Reference proteome</keyword>
<name>A0ABY9RK27_9BURK</name>
<accession>A0ABY9RK27</accession>
<proteinExistence type="predicted"/>
<feature type="region of interest" description="Disordered" evidence="1">
    <location>
        <begin position="64"/>
        <end position="88"/>
    </location>
</feature>
<feature type="region of interest" description="Disordered" evidence="1">
    <location>
        <begin position="103"/>
        <end position="132"/>
    </location>
</feature>
<feature type="compositionally biased region" description="Basic and acidic residues" evidence="1">
    <location>
        <begin position="64"/>
        <end position="76"/>
    </location>
</feature>
<evidence type="ECO:0000256" key="2">
    <source>
        <dbReference type="SAM" id="SignalP"/>
    </source>
</evidence>
<sequence length="199" mass="21777">MSSSNINRTFLNSLLTLSFVFCPLYGSAAQVYKWVDENGKVHYGDRTTAPNKGKKVEINVKVAEKPADKADSKNPDPRAVAAQHASSKLDNLDQTLRPLLPTIASAPSIPPAPPIPPMPQKKNSKPVDPSRVPSACKGLVDQIAKVERGSNWEGLAKSYNAACPGISYECNNYRSNPEKSFCQWVERTDSTILSTNNYQ</sequence>
<dbReference type="Proteomes" id="UP001181355">
    <property type="component" value="Chromosome"/>
</dbReference>
<evidence type="ECO:0000256" key="1">
    <source>
        <dbReference type="SAM" id="MobiDB-lite"/>
    </source>
</evidence>
<dbReference type="Pfam" id="PF13511">
    <property type="entry name" value="DUF4124"/>
    <property type="match status" value="1"/>
</dbReference>